<dbReference type="InParanoid" id="A0A0P0WT18"/>
<dbReference type="AlphaFoldDB" id="A0A0P0WT18"/>
<feature type="non-terminal residue" evidence="2">
    <location>
        <position position="78"/>
    </location>
</feature>
<organism evidence="2 3">
    <name type="scientific">Oryza sativa subsp. japonica</name>
    <name type="common">Rice</name>
    <dbReference type="NCBI Taxonomy" id="39947"/>
    <lineage>
        <taxon>Eukaryota</taxon>
        <taxon>Viridiplantae</taxon>
        <taxon>Streptophyta</taxon>
        <taxon>Embryophyta</taxon>
        <taxon>Tracheophyta</taxon>
        <taxon>Spermatophyta</taxon>
        <taxon>Magnoliopsida</taxon>
        <taxon>Liliopsida</taxon>
        <taxon>Poales</taxon>
        <taxon>Poaceae</taxon>
        <taxon>BOP clade</taxon>
        <taxon>Oryzoideae</taxon>
        <taxon>Oryzeae</taxon>
        <taxon>Oryzinae</taxon>
        <taxon>Oryza</taxon>
        <taxon>Oryza sativa</taxon>
    </lineage>
</organism>
<evidence type="ECO:0000313" key="3">
    <source>
        <dbReference type="Proteomes" id="UP000059680"/>
    </source>
</evidence>
<feature type="compositionally biased region" description="Basic and acidic residues" evidence="1">
    <location>
        <begin position="26"/>
        <end position="44"/>
    </location>
</feature>
<dbReference type="Gramene" id="Os06t0155050-00">
    <property type="protein sequence ID" value="Os06t0155050-00"/>
    <property type="gene ID" value="Os06g0155050"/>
</dbReference>
<feature type="non-terminal residue" evidence="2">
    <location>
        <position position="1"/>
    </location>
</feature>
<dbReference type="Proteomes" id="UP000059680">
    <property type="component" value="Chromosome 6"/>
</dbReference>
<gene>
    <name evidence="2" type="ordered locus">Os06g0155050</name>
    <name evidence="2" type="ORF">OSNPB_060155050</name>
</gene>
<name>A0A0P0WT18_ORYSJ</name>
<evidence type="ECO:0000313" key="2">
    <source>
        <dbReference type="EMBL" id="BAS96231.1"/>
    </source>
</evidence>
<dbReference type="PaxDb" id="39947-A0A0P0WT18"/>
<keyword evidence="3" id="KW-1185">Reference proteome</keyword>
<reference evidence="3" key="1">
    <citation type="journal article" date="2005" name="Nature">
        <title>The map-based sequence of the rice genome.</title>
        <authorList>
            <consortium name="International rice genome sequencing project (IRGSP)"/>
            <person name="Matsumoto T."/>
            <person name="Wu J."/>
            <person name="Kanamori H."/>
            <person name="Katayose Y."/>
            <person name="Fujisawa M."/>
            <person name="Namiki N."/>
            <person name="Mizuno H."/>
            <person name="Yamamoto K."/>
            <person name="Antonio B.A."/>
            <person name="Baba T."/>
            <person name="Sakata K."/>
            <person name="Nagamura Y."/>
            <person name="Aoki H."/>
            <person name="Arikawa K."/>
            <person name="Arita K."/>
            <person name="Bito T."/>
            <person name="Chiden Y."/>
            <person name="Fujitsuka N."/>
            <person name="Fukunaka R."/>
            <person name="Hamada M."/>
            <person name="Harada C."/>
            <person name="Hayashi A."/>
            <person name="Hijishita S."/>
            <person name="Honda M."/>
            <person name="Hosokawa S."/>
            <person name="Ichikawa Y."/>
            <person name="Idonuma A."/>
            <person name="Iijima M."/>
            <person name="Ikeda M."/>
            <person name="Ikeno M."/>
            <person name="Ito K."/>
            <person name="Ito S."/>
            <person name="Ito T."/>
            <person name="Ito Y."/>
            <person name="Ito Y."/>
            <person name="Iwabuchi A."/>
            <person name="Kamiya K."/>
            <person name="Karasawa W."/>
            <person name="Kurita K."/>
            <person name="Katagiri S."/>
            <person name="Kikuta A."/>
            <person name="Kobayashi H."/>
            <person name="Kobayashi N."/>
            <person name="Machita K."/>
            <person name="Maehara T."/>
            <person name="Masukawa M."/>
            <person name="Mizubayashi T."/>
            <person name="Mukai Y."/>
            <person name="Nagasaki H."/>
            <person name="Nagata Y."/>
            <person name="Naito S."/>
            <person name="Nakashima M."/>
            <person name="Nakama Y."/>
            <person name="Nakamichi Y."/>
            <person name="Nakamura M."/>
            <person name="Meguro A."/>
            <person name="Negishi M."/>
            <person name="Ohta I."/>
            <person name="Ohta T."/>
            <person name="Okamoto M."/>
            <person name="Ono N."/>
            <person name="Saji S."/>
            <person name="Sakaguchi M."/>
            <person name="Sakai K."/>
            <person name="Shibata M."/>
            <person name="Shimokawa T."/>
            <person name="Song J."/>
            <person name="Takazaki Y."/>
            <person name="Terasawa K."/>
            <person name="Tsugane M."/>
            <person name="Tsuji K."/>
            <person name="Ueda S."/>
            <person name="Waki K."/>
            <person name="Yamagata H."/>
            <person name="Yamamoto M."/>
            <person name="Yamamoto S."/>
            <person name="Yamane H."/>
            <person name="Yoshiki S."/>
            <person name="Yoshihara R."/>
            <person name="Yukawa K."/>
            <person name="Zhong H."/>
            <person name="Yano M."/>
            <person name="Yuan Q."/>
            <person name="Ouyang S."/>
            <person name="Liu J."/>
            <person name="Jones K.M."/>
            <person name="Gansberger K."/>
            <person name="Moffat K."/>
            <person name="Hill J."/>
            <person name="Bera J."/>
            <person name="Fadrosh D."/>
            <person name="Jin S."/>
            <person name="Johri S."/>
            <person name="Kim M."/>
            <person name="Overton L."/>
            <person name="Reardon M."/>
            <person name="Tsitrin T."/>
            <person name="Vuong H."/>
            <person name="Weaver B."/>
            <person name="Ciecko A."/>
            <person name="Tallon L."/>
            <person name="Jackson J."/>
            <person name="Pai G."/>
            <person name="Aken S.V."/>
            <person name="Utterback T."/>
            <person name="Reidmuller S."/>
            <person name="Feldblyum T."/>
            <person name="Hsiao J."/>
            <person name="Zismann V."/>
            <person name="Iobst S."/>
            <person name="de Vazeille A.R."/>
            <person name="Buell C.R."/>
            <person name="Ying K."/>
            <person name="Li Y."/>
            <person name="Lu T."/>
            <person name="Huang Y."/>
            <person name="Zhao Q."/>
            <person name="Feng Q."/>
            <person name="Zhang L."/>
            <person name="Zhu J."/>
            <person name="Weng Q."/>
            <person name="Mu J."/>
            <person name="Lu Y."/>
            <person name="Fan D."/>
            <person name="Liu Y."/>
            <person name="Guan J."/>
            <person name="Zhang Y."/>
            <person name="Yu S."/>
            <person name="Liu X."/>
            <person name="Zhang Y."/>
            <person name="Hong G."/>
            <person name="Han B."/>
            <person name="Choisne N."/>
            <person name="Demange N."/>
            <person name="Orjeda G."/>
            <person name="Samain S."/>
            <person name="Cattolico L."/>
            <person name="Pelletier E."/>
            <person name="Couloux A."/>
            <person name="Segurens B."/>
            <person name="Wincker P."/>
            <person name="D'Hont A."/>
            <person name="Scarpelli C."/>
            <person name="Weissenbach J."/>
            <person name="Salanoubat M."/>
            <person name="Quetier F."/>
            <person name="Yu Y."/>
            <person name="Kim H.R."/>
            <person name="Rambo T."/>
            <person name="Currie J."/>
            <person name="Collura K."/>
            <person name="Luo M."/>
            <person name="Yang T."/>
            <person name="Ammiraju J.S.S."/>
            <person name="Engler F."/>
            <person name="Soderlund C."/>
            <person name="Wing R.A."/>
            <person name="Palmer L.E."/>
            <person name="de la Bastide M."/>
            <person name="Spiegel L."/>
            <person name="Nascimento L."/>
            <person name="Zutavern T."/>
            <person name="O'Shaughnessy A."/>
            <person name="Dike S."/>
            <person name="Dedhia N."/>
            <person name="Preston R."/>
            <person name="Balija V."/>
            <person name="McCombie W.R."/>
            <person name="Chow T."/>
            <person name="Chen H."/>
            <person name="Chung M."/>
            <person name="Chen C."/>
            <person name="Shaw J."/>
            <person name="Wu H."/>
            <person name="Hsiao K."/>
            <person name="Chao Y."/>
            <person name="Chu M."/>
            <person name="Cheng C."/>
            <person name="Hour A."/>
            <person name="Lee P."/>
            <person name="Lin S."/>
            <person name="Lin Y."/>
            <person name="Liou J."/>
            <person name="Liu S."/>
            <person name="Hsing Y."/>
            <person name="Raghuvanshi S."/>
            <person name="Mohanty A."/>
            <person name="Bharti A.K."/>
            <person name="Gaur A."/>
            <person name="Gupta V."/>
            <person name="Kumar D."/>
            <person name="Ravi V."/>
            <person name="Vij S."/>
            <person name="Kapur A."/>
            <person name="Khurana P."/>
            <person name="Khurana P."/>
            <person name="Khurana J.P."/>
            <person name="Tyagi A.K."/>
            <person name="Gaikwad K."/>
            <person name="Singh A."/>
            <person name="Dalal V."/>
            <person name="Srivastava S."/>
            <person name="Dixit A."/>
            <person name="Pal A.K."/>
            <person name="Ghazi I.A."/>
            <person name="Yadav M."/>
            <person name="Pandit A."/>
            <person name="Bhargava A."/>
            <person name="Sureshbabu K."/>
            <person name="Batra K."/>
            <person name="Sharma T.R."/>
            <person name="Mohapatra T."/>
            <person name="Singh N.K."/>
            <person name="Messing J."/>
            <person name="Nelson A.B."/>
            <person name="Fuks G."/>
            <person name="Kavchok S."/>
            <person name="Keizer G."/>
            <person name="Linton E."/>
            <person name="Llaca V."/>
            <person name="Song R."/>
            <person name="Tanyolac B."/>
            <person name="Young S."/>
            <person name="Ho-Il K."/>
            <person name="Hahn J.H."/>
            <person name="Sangsakoo G."/>
            <person name="Vanavichit A."/>
            <person name="de Mattos Luiz.A.T."/>
            <person name="Zimmer P.D."/>
            <person name="Malone G."/>
            <person name="Dellagostin O."/>
            <person name="de Oliveira A.C."/>
            <person name="Bevan M."/>
            <person name="Bancroft I."/>
            <person name="Minx P."/>
            <person name="Cordum H."/>
            <person name="Wilson R."/>
            <person name="Cheng Z."/>
            <person name="Jin W."/>
            <person name="Jiang J."/>
            <person name="Leong S.A."/>
            <person name="Iwama H."/>
            <person name="Gojobori T."/>
            <person name="Itoh T."/>
            <person name="Niimura Y."/>
            <person name="Fujii Y."/>
            <person name="Habara T."/>
            <person name="Sakai H."/>
            <person name="Sato Y."/>
            <person name="Wilson G."/>
            <person name="Kumar K."/>
            <person name="McCouch S."/>
            <person name="Juretic N."/>
            <person name="Hoen D."/>
            <person name="Wright S."/>
            <person name="Bruskiewich R."/>
            <person name="Bureau T."/>
            <person name="Miyao A."/>
            <person name="Hirochika H."/>
            <person name="Nishikawa T."/>
            <person name="Kadowaki K."/>
            <person name="Sugiura M."/>
            <person name="Burr B."/>
            <person name="Sasaki T."/>
        </authorList>
    </citation>
    <scope>NUCLEOTIDE SEQUENCE [LARGE SCALE GENOMIC DNA]</scope>
    <source>
        <strain evidence="3">cv. Nipponbare</strain>
    </source>
</reference>
<reference evidence="2 3" key="3">
    <citation type="journal article" date="2013" name="Rice">
        <title>Improvement of the Oryza sativa Nipponbare reference genome using next generation sequence and optical map data.</title>
        <authorList>
            <person name="Kawahara Y."/>
            <person name="de la Bastide M."/>
            <person name="Hamilton J.P."/>
            <person name="Kanamori H."/>
            <person name="McCombie W.R."/>
            <person name="Ouyang S."/>
            <person name="Schwartz D.C."/>
            <person name="Tanaka T."/>
            <person name="Wu J."/>
            <person name="Zhou S."/>
            <person name="Childs K.L."/>
            <person name="Davidson R.M."/>
            <person name="Lin H."/>
            <person name="Quesada-Ocampo L."/>
            <person name="Vaillancourt B."/>
            <person name="Sakai H."/>
            <person name="Lee S.S."/>
            <person name="Kim J."/>
            <person name="Numa H."/>
            <person name="Itoh T."/>
            <person name="Buell C.R."/>
            <person name="Matsumoto T."/>
        </authorList>
    </citation>
    <scope>NUCLEOTIDE SEQUENCE [LARGE SCALE GENOMIC DNA]</scope>
    <source>
        <strain evidence="3">cv. Nipponbare</strain>
    </source>
</reference>
<proteinExistence type="predicted"/>
<feature type="region of interest" description="Disordered" evidence="1">
    <location>
        <begin position="1"/>
        <end position="78"/>
    </location>
</feature>
<dbReference type="EMBL" id="AP014962">
    <property type="protein sequence ID" value="BAS96231.1"/>
    <property type="molecule type" value="Genomic_DNA"/>
</dbReference>
<accession>A0A0P0WT18</accession>
<protein>
    <submittedName>
        <fullName evidence="2">Os06g0155050 protein</fullName>
    </submittedName>
</protein>
<sequence length="78" mass="8306">EGVDGAGDGVGDDPDIPRRHHPHPARLREQRHGDLRRGVHDEHPALPAHEVAERPPQGVAGRRRGDGDAAVDLGAHSA</sequence>
<evidence type="ECO:0000256" key="1">
    <source>
        <dbReference type="SAM" id="MobiDB-lite"/>
    </source>
</evidence>
<reference evidence="2 3" key="2">
    <citation type="journal article" date="2013" name="Plant Cell Physiol.">
        <title>Rice Annotation Project Database (RAP-DB): an integrative and interactive database for rice genomics.</title>
        <authorList>
            <person name="Sakai H."/>
            <person name="Lee S.S."/>
            <person name="Tanaka T."/>
            <person name="Numa H."/>
            <person name="Kim J."/>
            <person name="Kawahara Y."/>
            <person name="Wakimoto H."/>
            <person name="Yang C.C."/>
            <person name="Iwamoto M."/>
            <person name="Abe T."/>
            <person name="Yamada Y."/>
            <person name="Muto A."/>
            <person name="Inokuchi H."/>
            <person name="Ikemura T."/>
            <person name="Matsumoto T."/>
            <person name="Sasaki T."/>
            <person name="Itoh T."/>
        </authorList>
    </citation>
    <scope>NUCLEOTIDE SEQUENCE [LARGE SCALE GENOMIC DNA]</scope>
    <source>
        <strain evidence="3">cv. Nipponbare</strain>
    </source>
</reference>